<reference evidence="1 2" key="1">
    <citation type="submission" date="2023-02" db="EMBL/GenBank/DDBJ databases">
        <title>LHISI_Scaffold_Assembly.</title>
        <authorList>
            <person name="Stuart O.P."/>
            <person name="Cleave R."/>
            <person name="Magrath M.J.L."/>
            <person name="Mikheyev A.S."/>
        </authorList>
    </citation>
    <scope>NUCLEOTIDE SEQUENCE [LARGE SCALE GENOMIC DNA]</scope>
    <source>
        <strain evidence="1">Daus_M_001</strain>
        <tissue evidence="1">Leg muscle</tissue>
    </source>
</reference>
<accession>A0ABQ9H8H7</accession>
<keyword evidence="2" id="KW-1185">Reference proteome</keyword>
<sequence length="138" mass="15380">MVMVQDILNSYCRSIRIGSVADKVRAYHLKTSTGEGKQAIILAHVAKSIRRYLNCLSAETGINKHGNNLILAIQKWRLHKLQLLRKMNEDDQANVYASAEVDRRIVAIGGLRTHVGVRTVRDREVAVPWCSVSGGTTN</sequence>
<protein>
    <submittedName>
        <fullName evidence="1">Uncharacterized protein</fullName>
    </submittedName>
</protein>
<dbReference type="EMBL" id="JARBHB010000006">
    <property type="protein sequence ID" value="KAJ8880609.1"/>
    <property type="molecule type" value="Genomic_DNA"/>
</dbReference>
<evidence type="ECO:0000313" key="2">
    <source>
        <dbReference type="Proteomes" id="UP001159363"/>
    </source>
</evidence>
<name>A0ABQ9H8H7_9NEOP</name>
<organism evidence="1 2">
    <name type="scientific">Dryococelus australis</name>
    <dbReference type="NCBI Taxonomy" id="614101"/>
    <lineage>
        <taxon>Eukaryota</taxon>
        <taxon>Metazoa</taxon>
        <taxon>Ecdysozoa</taxon>
        <taxon>Arthropoda</taxon>
        <taxon>Hexapoda</taxon>
        <taxon>Insecta</taxon>
        <taxon>Pterygota</taxon>
        <taxon>Neoptera</taxon>
        <taxon>Polyneoptera</taxon>
        <taxon>Phasmatodea</taxon>
        <taxon>Verophasmatodea</taxon>
        <taxon>Anareolatae</taxon>
        <taxon>Phasmatidae</taxon>
        <taxon>Eurycanthinae</taxon>
        <taxon>Dryococelus</taxon>
    </lineage>
</organism>
<dbReference type="Proteomes" id="UP001159363">
    <property type="component" value="Chromosome 5"/>
</dbReference>
<gene>
    <name evidence="1" type="ORF">PR048_017079</name>
</gene>
<comment type="caution">
    <text evidence="1">The sequence shown here is derived from an EMBL/GenBank/DDBJ whole genome shotgun (WGS) entry which is preliminary data.</text>
</comment>
<proteinExistence type="predicted"/>
<evidence type="ECO:0000313" key="1">
    <source>
        <dbReference type="EMBL" id="KAJ8880609.1"/>
    </source>
</evidence>